<comment type="cofactor">
    <cofactor evidence="1">
        <name>pyridoxal 5'-phosphate</name>
        <dbReference type="ChEBI" id="CHEBI:597326"/>
    </cofactor>
</comment>
<dbReference type="EMBL" id="VSSQ01037476">
    <property type="protein sequence ID" value="MPM90179.1"/>
    <property type="molecule type" value="Genomic_DNA"/>
</dbReference>
<dbReference type="PANTHER" id="PTHR42778:SF1">
    <property type="entry name" value="2-AMINOETHYLPHOSPHONATE--PYRUVATE TRANSAMINASE"/>
    <property type="match status" value="1"/>
</dbReference>
<keyword evidence="3 5" id="KW-0808">Transferase</keyword>
<protein>
    <submittedName>
        <fullName evidence="5">2-aminoethylphosphonate--pyruvate transaminase</fullName>
        <ecNumber evidence="5">2.6.1.37</ecNumber>
    </submittedName>
</protein>
<evidence type="ECO:0000256" key="4">
    <source>
        <dbReference type="ARBA" id="ARBA00022898"/>
    </source>
</evidence>
<dbReference type="SUPFAM" id="SSF53383">
    <property type="entry name" value="PLP-dependent transferases"/>
    <property type="match status" value="1"/>
</dbReference>
<reference evidence="5" key="1">
    <citation type="submission" date="2019-08" db="EMBL/GenBank/DDBJ databases">
        <authorList>
            <person name="Kucharzyk K."/>
            <person name="Murdoch R.W."/>
            <person name="Higgins S."/>
            <person name="Loffler F."/>
        </authorList>
    </citation>
    <scope>NUCLEOTIDE SEQUENCE</scope>
</reference>
<sequence>MLVRGMEGLGFKALLPAELRSPVITSFLYPDGIGFDFAEFYESLKRDGYVIYPGKLSERDTFRIGNIGDIREKQIAGLLAAVERYVIRGR</sequence>
<dbReference type="AlphaFoldDB" id="A0A645DLK3"/>
<name>A0A645DLK3_9ZZZZ</name>
<evidence type="ECO:0000256" key="2">
    <source>
        <dbReference type="ARBA" id="ARBA00022576"/>
    </source>
</evidence>
<accession>A0A645DLK3</accession>
<proteinExistence type="predicted"/>
<evidence type="ECO:0000256" key="3">
    <source>
        <dbReference type="ARBA" id="ARBA00022679"/>
    </source>
</evidence>
<dbReference type="Gene3D" id="3.90.1150.10">
    <property type="entry name" value="Aspartate Aminotransferase, domain 1"/>
    <property type="match status" value="1"/>
</dbReference>
<gene>
    <name evidence="5" type="primary">phnW_4</name>
    <name evidence="5" type="ORF">SDC9_137296</name>
</gene>
<dbReference type="EC" id="2.6.1.37" evidence="5"/>
<keyword evidence="4" id="KW-0663">Pyridoxal phosphate</keyword>
<keyword evidence="2 5" id="KW-0032">Aminotransferase</keyword>
<evidence type="ECO:0000313" key="5">
    <source>
        <dbReference type="EMBL" id="MPM90179.1"/>
    </source>
</evidence>
<dbReference type="InterPro" id="IPR015424">
    <property type="entry name" value="PyrdxlP-dep_Trfase"/>
</dbReference>
<organism evidence="5">
    <name type="scientific">bioreactor metagenome</name>
    <dbReference type="NCBI Taxonomy" id="1076179"/>
    <lineage>
        <taxon>unclassified sequences</taxon>
        <taxon>metagenomes</taxon>
        <taxon>ecological metagenomes</taxon>
    </lineage>
</organism>
<comment type="caution">
    <text evidence="5">The sequence shown here is derived from an EMBL/GenBank/DDBJ whole genome shotgun (WGS) entry which is preliminary data.</text>
</comment>
<dbReference type="InterPro" id="IPR015422">
    <property type="entry name" value="PyrdxlP-dep_Trfase_small"/>
</dbReference>
<dbReference type="PANTHER" id="PTHR42778">
    <property type="entry name" value="2-AMINOETHYLPHOSPHONATE--PYRUVATE TRANSAMINASE"/>
    <property type="match status" value="1"/>
</dbReference>
<keyword evidence="5" id="KW-0670">Pyruvate</keyword>
<evidence type="ECO:0000256" key="1">
    <source>
        <dbReference type="ARBA" id="ARBA00001933"/>
    </source>
</evidence>
<dbReference type="GO" id="GO:0047304">
    <property type="term" value="F:2-aminoethylphosphonate-pyruvate transaminase activity"/>
    <property type="evidence" value="ECO:0007669"/>
    <property type="project" value="UniProtKB-EC"/>
</dbReference>